<dbReference type="PANTHER" id="PTHR13408">
    <property type="entry name" value="DNA-DIRECTED RNA POLYMERASE III"/>
    <property type="match status" value="1"/>
</dbReference>
<protein>
    <submittedName>
        <fullName evidence="7">Uncharacterized protein</fullName>
    </submittedName>
</protein>
<organism evidence="6 7">
    <name type="scientific">Meloidogyne incognita</name>
    <name type="common">Southern root-knot nematode worm</name>
    <name type="synonym">Oxyuris incognita</name>
    <dbReference type="NCBI Taxonomy" id="6306"/>
    <lineage>
        <taxon>Eukaryota</taxon>
        <taxon>Metazoa</taxon>
        <taxon>Ecdysozoa</taxon>
        <taxon>Nematoda</taxon>
        <taxon>Chromadorea</taxon>
        <taxon>Rhabditida</taxon>
        <taxon>Tylenchina</taxon>
        <taxon>Tylenchomorpha</taxon>
        <taxon>Tylenchoidea</taxon>
        <taxon>Meloidogynidae</taxon>
        <taxon>Meloidogyninae</taxon>
        <taxon>Meloidogyne</taxon>
        <taxon>Meloidogyne incognita group</taxon>
    </lineage>
</organism>
<dbReference type="AlphaFoldDB" id="A0A914MHC2"/>
<evidence type="ECO:0000313" key="7">
    <source>
        <dbReference type="WBParaSite" id="Minc3s01727g25890"/>
    </source>
</evidence>
<keyword evidence="6" id="KW-1185">Reference proteome</keyword>
<dbReference type="PANTHER" id="PTHR13408:SF0">
    <property type="entry name" value="DNA-DIRECTED RNA POLYMERASE III SUBUNIT RPC4"/>
    <property type="match status" value="1"/>
</dbReference>
<dbReference type="GO" id="GO:0042797">
    <property type="term" value="P:tRNA transcription by RNA polymerase III"/>
    <property type="evidence" value="ECO:0007669"/>
    <property type="project" value="TreeGrafter"/>
</dbReference>
<evidence type="ECO:0000256" key="5">
    <source>
        <dbReference type="SAM" id="MobiDB-lite"/>
    </source>
</evidence>
<dbReference type="WBParaSite" id="Minc3s01727g25890">
    <property type="protein sequence ID" value="Minc3s01727g25890"/>
    <property type="gene ID" value="Minc3s01727g25890"/>
</dbReference>
<keyword evidence="2" id="KW-0240">DNA-directed RNA polymerase</keyword>
<feature type="compositionally biased region" description="Low complexity" evidence="5">
    <location>
        <begin position="13"/>
        <end position="25"/>
    </location>
</feature>
<feature type="region of interest" description="Disordered" evidence="5">
    <location>
        <begin position="38"/>
        <end position="89"/>
    </location>
</feature>
<dbReference type="GO" id="GO:0003677">
    <property type="term" value="F:DNA binding"/>
    <property type="evidence" value="ECO:0007669"/>
    <property type="project" value="InterPro"/>
</dbReference>
<sequence length="538" mass="60355">MGPKDRGRGVKANSISNSNSGSRRIVVPNIAAAASRILAPKWADTKPNASDAVKSEHINGESSSVKSEKGRGRGRPPGRGKGRGGSTKQFIASEGVFSQGIGEDAFGNQRTRGVRLKNKDEEIIGKLESSLQEDTKDEDKLNEKDKEKKAKKKRIKLELSTSENLYEEFWQSDDELDREELDELCGGSFIADLKKCEQLPFVLPNNEAQQFNRIIKKRRKEDGEECEKDVKDIKLKEILSMEEASKQSKICLREEKFQLASNTIQRLANGISTSHHSIPGTAHLLGPLPFHFFIADLKKCEQLPFVLPNNEAQQFNRIIKKRRKEDGEECQKDVKDIKLKEILSMEEASKQSKICLREEKFQLASNTIQRLANDNNSNNQLILFQLPSIPLLRIAETRKQNILEDEQQPKKSSNKSIQELQLKNKNCLELFPSEGTRIGKLQFLRSGKAVLNIGGHQMDISESINSESFEARIFQQNSKDINLCGLPFNLNNGISTSHHSIPGTAHLLGPLPFHFVCSFDIKRALQTTNDDSAPTSSI</sequence>
<name>A0A914MHC2_MELIC</name>
<keyword evidence="3" id="KW-0804">Transcription</keyword>
<comment type="subcellular location">
    <subcellularLocation>
        <location evidence="1">Nucleus</location>
    </subcellularLocation>
</comment>
<dbReference type="GO" id="GO:0005666">
    <property type="term" value="C:RNA polymerase III complex"/>
    <property type="evidence" value="ECO:0007669"/>
    <property type="project" value="InterPro"/>
</dbReference>
<dbReference type="InterPro" id="IPR007811">
    <property type="entry name" value="RPC4"/>
</dbReference>
<evidence type="ECO:0000313" key="6">
    <source>
        <dbReference type="Proteomes" id="UP000887563"/>
    </source>
</evidence>
<feature type="compositionally biased region" description="Basic and acidic residues" evidence="5">
    <location>
        <begin position="133"/>
        <end position="147"/>
    </location>
</feature>
<dbReference type="Proteomes" id="UP000887563">
    <property type="component" value="Unplaced"/>
</dbReference>
<feature type="compositionally biased region" description="Basic residues" evidence="5">
    <location>
        <begin position="72"/>
        <end position="82"/>
    </location>
</feature>
<evidence type="ECO:0000256" key="3">
    <source>
        <dbReference type="ARBA" id="ARBA00023163"/>
    </source>
</evidence>
<evidence type="ECO:0000256" key="2">
    <source>
        <dbReference type="ARBA" id="ARBA00022478"/>
    </source>
</evidence>
<reference evidence="7" key="1">
    <citation type="submission" date="2022-11" db="UniProtKB">
        <authorList>
            <consortium name="WormBaseParasite"/>
        </authorList>
    </citation>
    <scope>IDENTIFICATION</scope>
</reference>
<evidence type="ECO:0000256" key="1">
    <source>
        <dbReference type="ARBA" id="ARBA00004123"/>
    </source>
</evidence>
<accession>A0A914MHC2</accession>
<feature type="region of interest" description="Disordered" evidence="5">
    <location>
        <begin position="1"/>
        <end position="25"/>
    </location>
</feature>
<proteinExistence type="predicted"/>
<feature type="region of interest" description="Disordered" evidence="5">
    <location>
        <begin position="125"/>
        <end position="147"/>
    </location>
</feature>
<evidence type="ECO:0000256" key="4">
    <source>
        <dbReference type="ARBA" id="ARBA00023242"/>
    </source>
</evidence>
<keyword evidence="4" id="KW-0539">Nucleus</keyword>
<dbReference type="Pfam" id="PF05132">
    <property type="entry name" value="RNA_pol_Rpc4"/>
    <property type="match status" value="1"/>
</dbReference>